<dbReference type="SUPFAM" id="SSF51735">
    <property type="entry name" value="NAD(P)-binding Rossmann-fold domains"/>
    <property type="match status" value="1"/>
</dbReference>
<accession>A0A391PA33</accession>
<dbReference type="GO" id="GO:0016491">
    <property type="term" value="F:oxidoreductase activity"/>
    <property type="evidence" value="ECO:0007669"/>
    <property type="project" value="UniProtKB-KW"/>
</dbReference>
<dbReference type="EMBL" id="BHGK01000001">
    <property type="protein sequence ID" value="GCA67858.1"/>
    <property type="molecule type" value="Genomic_DNA"/>
</dbReference>
<evidence type="ECO:0000313" key="6">
    <source>
        <dbReference type="Proteomes" id="UP000265643"/>
    </source>
</evidence>
<dbReference type="Gene3D" id="3.40.50.720">
    <property type="entry name" value="NAD(P)-binding Rossmann-like Domain"/>
    <property type="match status" value="1"/>
</dbReference>
<name>A0A391PA33_9FIRM</name>
<dbReference type="Proteomes" id="UP000265643">
    <property type="component" value="Unassembled WGS sequence"/>
</dbReference>
<keyword evidence="3" id="KW-0443">Lipid metabolism</keyword>
<evidence type="ECO:0000256" key="1">
    <source>
        <dbReference type="ARBA" id="ARBA00006484"/>
    </source>
</evidence>
<evidence type="ECO:0000256" key="3">
    <source>
        <dbReference type="ARBA" id="ARBA00023221"/>
    </source>
</evidence>
<dbReference type="NCBIfam" id="NF047420">
    <property type="entry name" value="EF_P_mod_YmfI"/>
    <property type="match status" value="1"/>
</dbReference>
<dbReference type="InterPro" id="IPR002347">
    <property type="entry name" value="SDR_fam"/>
</dbReference>
<evidence type="ECO:0000256" key="4">
    <source>
        <dbReference type="RuleBase" id="RU000363"/>
    </source>
</evidence>
<dbReference type="PROSITE" id="PS00061">
    <property type="entry name" value="ADH_SHORT"/>
    <property type="match status" value="1"/>
</dbReference>
<dbReference type="GO" id="GO:0008202">
    <property type="term" value="P:steroid metabolic process"/>
    <property type="evidence" value="ECO:0007669"/>
    <property type="project" value="UniProtKB-KW"/>
</dbReference>
<dbReference type="PANTHER" id="PTHR42879:SF2">
    <property type="entry name" value="3-OXOACYL-[ACYL-CARRIER-PROTEIN] REDUCTASE FABG"/>
    <property type="match status" value="1"/>
</dbReference>
<dbReference type="InterPro" id="IPR036291">
    <property type="entry name" value="NAD(P)-bd_dom_sf"/>
</dbReference>
<protein>
    <submittedName>
        <fullName evidence="5">3-oxoacyl-ACP reductase</fullName>
    </submittedName>
</protein>
<dbReference type="Pfam" id="PF00106">
    <property type="entry name" value="adh_short"/>
    <property type="match status" value="1"/>
</dbReference>
<dbReference type="PRINTS" id="PR00081">
    <property type="entry name" value="GDHRDH"/>
</dbReference>
<gene>
    <name evidence="5" type="primary">fabG_1</name>
    <name evidence="5" type="ORF">KGMB01110_22940</name>
</gene>
<proteinExistence type="inferred from homology"/>
<organism evidence="5 6">
    <name type="scientific">Mediterraneibacter butyricigenes</name>
    <dbReference type="NCBI Taxonomy" id="2316025"/>
    <lineage>
        <taxon>Bacteria</taxon>
        <taxon>Bacillati</taxon>
        <taxon>Bacillota</taxon>
        <taxon>Clostridia</taxon>
        <taxon>Lachnospirales</taxon>
        <taxon>Lachnospiraceae</taxon>
        <taxon>Mediterraneibacter</taxon>
    </lineage>
</organism>
<dbReference type="GO" id="GO:0032787">
    <property type="term" value="P:monocarboxylic acid metabolic process"/>
    <property type="evidence" value="ECO:0007669"/>
    <property type="project" value="UniProtKB-ARBA"/>
</dbReference>
<keyword evidence="3" id="KW-0753">Steroid metabolism</keyword>
<evidence type="ECO:0000256" key="2">
    <source>
        <dbReference type="ARBA" id="ARBA00023002"/>
    </source>
</evidence>
<comment type="similarity">
    <text evidence="1 4">Belongs to the short-chain dehydrogenases/reductases (SDR) family.</text>
</comment>
<dbReference type="RefSeq" id="WP_117603342.1">
    <property type="nucleotide sequence ID" value="NZ_BHGK01000001.1"/>
</dbReference>
<dbReference type="InterPro" id="IPR020904">
    <property type="entry name" value="Sc_DH/Rdtase_CS"/>
</dbReference>
<keyword evidence="2" id="KW-0560">Oxidoreductase</keyword>
<sequence>MKKNVWITGASRGIGRACALAFADGEHRLFLNGFHSADPLMELCHTLTEKETECIPLIGDISDSRQVQEMYAQIEANCDGIDILINNAGIAHFGLLCDLSDEDWDRIIRTNLSSVFYTCRAVLPSMISKKSGKILNVSSMWGRVGASCEVAYSASKAGVQGLTQALAKELAPSNIQVNAVACGVIDTDMNARLSETDRKNLAEEIPAGRFARPEEVANFLYDLSRSPEYLTGQVIGFDGGYI</sequence>
<evidence type="ECO:0000313" key="5">
    <source>
        <dbReference type="EMBL" id="GCA67858.1"/>
    </source>
</evidence>
<dbReference type="InterPro" id="IPR050259">
    <property type="entry name" value="SDR"/>
</dbReference>
<dbReference type="PRINTS" id="PR00080">
    <property type="entry name" value="SDRFAMILY"/>
</dbReference>
<comment type="caution">
    <text evidence="5">The sequence shown here is derived from an EMBL/GenBank/DDBJ whole genome shotgun (WGS) entry which is preliminary data.</text>
</comment>
<dbReference type="FunFam" id="3.40.50.720:FF:000173">
    <property type="entry name" value="3-oxoacyl-[acyl-carrier protein] reductase"/>
    <property type="match status" value="1"/>
</dbReference>
<keyword evidence="6" id="KW-1185">Reference proteome</keyword>
<reference evidence="6" key="1">
    <citation type="submission" date="2018-09" db="EMBL/GenBank/DDBJ databases">
        <title>Draft Genome Sequence of Mediterraneibacter sp. KCTC 15684.</title>
        <authorList>
            <person name="Kim J.S."/>
            <person name="Han K.I."/>
            <person name="Suh M.K."/>
            <person name="Lee K.C."/>
            <person name="Eom M.K."/>
            <person name="Lee J.H."/>
            <person name="Park S.H."/>
            <person name="Kang S.W."/>
            <person name="Park J.E."/>
            <person name="Oh B.S."/>
            <person name="Yu S.Y."/>
            <person name="Choi S.H."/>
            <person name="Lee D.H."/>
            <person name="Yoon H."/>
            <person name="Kim B."/>
            <person name="Yang S.J."/>
            <person name="Lee J.S."/>
        </authorList>
    </citation>
    <scope>NUCLEOTIDE SEQUENCE [LARGE SCALE GENOMIC DNA]</scope>
    <source>
        <strain evidence="6">KCTC 15684</strain>
    </source>
</reference>
<dbReference type="PANTHER" id="PTHR42879">
    <property type="entry name" value="3-OXOACYL-(ACYL-CARRIER-PROTEIN) REDUCTASE"/>
    <property type="match status" value="1"/>
</dbReference>
<dbReference type="AlphaFoldDB" id="A0A391PA33"/>